<proteinExistence type="inferred from homology"/>
<evidence type="ECO:0000313" key="2">
    <source>
        <dbReference type="EMBL" id="KAK9028654.1"/>
    </source>
</evidence>
<keyword evidence="1" id="KW-0539">Nucleus</keyword>
<comment type="function">
    <text evidence="1">Part of the spliceosome which catalyzes two sequential transesterification reactions, first the excision of the non-coding intron from pre-mRNA and then the ligation of the coding exons to form the mature mRNA. Plays a role in stabilizing the structure of the spliceosome catalytic core and docking of the branch helix into the active site, producing 5'-exon and lariat intron-3'-intermediates.</text>
</comment>
<dbReference type="Proteomes" id="UP001396334">
    <property type="component" value="Unassembled WGS sequence"/>
</dbReference>
<dbReference type="InterPro" id="IPR007590">
    <property type="entry name" value="Saf4/Yju2"/>
</dbReference>
<comment type="similarity">
    <text evidence="1">Belongs to the CWC16 family. YJU2 subfamily.</text>
</comment>
<keyword evidence="1" id="KW-0747">Spliceosome</keyword>
<feature type="binding site" evidence="1">
    <location>
        <position position="45"/>
    </location>
    <ligand>
        <name>Zn(2+)</name>
        <dbReference type="ChEBI" id="CHEBI:29105"/>
    </ligand>
</feature>
<keyword evidence="1" id="KW-0862">Zinc</keyword>
<feature type="binding site" evidence="1">
    <location>
        <position position="81"/>
    </location>
    <ligand>
        <name>Zn(2+)</name>
        <dbReference type="ChEBI" id="CHEBI:29105"/>
    </ligand>
</feature>
<reference evidence="2 3" key="1">
    <citation type="journal article" date="2024" name="G3 (Bethesda)">
        <title>Genome assembly of Hibiscus sabdariffa L. provides insights into metabolisms of medicinal natural products.</title>
        <authorList>
            <person name="Kim T."/>
        </authorList>
    </citation>
    <scope>NUCLEOTIDE SEQUENCE [LARGE SCALE GENOMIC DNA]</scope>
    <source>
        <strain evidence="2">TK-2024</strain>
        <tissue evidence="2">Old leaves</tissue>
    </source>
</reference>
<evidence type="ECO:0000313" key="3">
    <source>
        <dbReference type="Proteomes" id="UP001396334"/>
    </source>
</evidence>
<keyword evidence="1" id="KW-0507">mRNA processing</keyword>
<evidence type="ECO:0000256" key="1">
    <source>
        <dbReference type="HAMAP-Rule" id="MF_03226"/>
    </source>
</evidence>
<keyword evidence="3" id="KW-1185">Reference proteome</keyword>
<dbReference type="PANTHER" id="PTHR12111:SF4">
    <property type="entry name" value="SPLICING FACTOR YJU2"/>
    <property type="match status" value="1"/>
</dbReference>
<dbReference type="Pfam" id="PF04502">
    <property type="entry name" value="Saf4_Yju2"/>
    <property type="match status" value="1"/>
</dbReference>
<comment type="subunit">
    <text evidence="1">Component of the spliceosome. Present in the activated B complex, the catalytically activated B* complex which catalyzes the branching, the catalytic step 1 C complex catalyzing the exon ligation, and the postcatalytic P complex containing the ligated exons (mRNA) and the excised lariat intron.</text>
</comment>
<name>A0ABR2SUL4_9ROSI</name>
<dbReference type="PANTHER" id="PTHR12111">
    <property type="entry name" value="SPLICING FACTOR YJU2"/>
    <property type="match status" value="1"/>
</dbReference>
<dbReference type="InterPro" id="IPR043701">
    <property type="entry name" value="Yju2"/>
</dbReference>
<keyword evidence="1" id="KW-0479">Metal-binding</keyword>
<feature type="binding site" evidence="1">
    <location>
        <position position="84"/>
    </location>
    <ligand>
        <name>Zn(2+)</name>
        <dbReference type="ChEBI" id="CHEBI:29105"/>
    </ligand>
</feature>
<keyword evidence="1" id="KW-0508">mRNA splicing</keyword>
<protein>
    <recommendedName>
        <fullName evidence="1">Splicing factor YJU2</fullName>
    </recommendedName>
</protein>
<gene>
    <name evidence="2" type="ORF">V6N11_025805</name>
</gene>
<feature type="binding site" evidence="1">
    <location>
        <position position="48"/>
    </location>
    <ligand>
        <name>Zn(2+)</name>
        <dbReference type="ChEBI" id="CHEBI:29105"/>
    </ligand>
</feature>
<organism evidence="2 3">
    <name type="scientific">Hibiscus sabdariffa</name>
    <name type="common">roselle</name>
    <dbReference type="NCBI Taxonomy" id="183260"/>
    <lineage>
        <taxon>Eukaryota</taxon>
        <taxon>Viridiplantae</taxon>
        <taxon>Streptophyta</taxon>
        <taxon>Embryophyta</taxon>
        <taxon>Tracheophyta</taxon>
        <taxon>Spermatophyta</taxon>
        <taxon>Magnoliopsida</taxon>
        <taxon>eudicotyledons</taxon>
        <taxon>Gunneridae</taxon>
        <taxon>Pentapetalae</taxon>
        <taxon>rosids</taxon>
        <taxon>malvids</taxon>
        <taxon>Malvales</taxon>
        <taxon>Malvaceae</taxon>
        <taxon>Malvoideae</taxon>
        <taxon>Hibiscus</taxon>
    </lineage>
</organism>
<sequence>MAERKVLNKYFPPDFDPSKLPRLHPSKTQQMKMKVRMMIPVSIRCTYCGNYINKGTKLNSRKEVICETYLGIQIFRFYFKCTNCSAQMTIKTDPKNSDYIVESGATRNFEPWRAEDEEAMQMKSLEKTSLDGKREMKILAVLDEIKCMKSRQAKVSADAMLEAMHRTGADKDNKILKEEEDEALLIKSIFQRPKEEFQRTSKRRMLCEESDVAGFGSGKFKIVKKPAKESTALLSLSNYESDAD</sequence>
<dbReference type="EMBL" id="JBBPBN010000011">
    <property type="protein sequence ID" value="KAK9028654.1"/>
    <property type="molecule type" value="Genomic_DNA"/>
</dbReference>
<dbReference type="HAMAP" id="MF_03226">
    <property type="entry name" value="YJU2"/>
    <property type="match status" value="1"/>
</dbReference>
<accession>A0ABR2SUL4</accession>
<comment type="caution">
    <text evidence="2">The sequence shown here is derived from an EMBL/GenBank/DDBJ whole genome shotgun (WGS) entry which is preliminary data.</text>
</comment>
<comment type="subcellular location">
    <subcellularLocation>
        <location evidence="1">Nucleus</location>
    </subcellularLocation>
</comment>